<evidence type="ECO:0000313" key="1">
    <source>
        <dbReference type="EMBL" id="KKK56249.1"/>
    </source>
</evidence>
<sequence length="101" mass="11248">MTQDSAVDELVHRHAKAIVSMDIGQIMNDLMPDAMMKLQQEAGGGTALQINDYEVLGGSQDGDDYLYDVKYIGPQSFTVRARWSRVGSEWKIVDADIIARE</sequence>
<accession>A0A0F8YQ25</accession>
<evidence type="ECO:0008006" key="2">
    <source>
        <dbReference type="Google" id="ProtNLM"/>
    </source>
</evidence>
<comment type="caution">
    <text evidence="1">The sequence shown here is derived from an EMBL/GenBank/DDBJ whole genome shotgun (WGS) entry which is preliminary data.</text>
</comment>
<dbReference type="AlphaFoldDB" id="A0A0F8YQ25"/>
<gene>
    <name evidence="1" type="ORF">LCGC14_3066420</name>
</gene>
<name>A0A0F8YQ25_9ZZZZ</name>
<proteinExistence type="predicted"/>
<protein>
    <recommendedName>
        <fullName evidence="2">DUF4440 domain-containing protein</fullName>
    </recommendedName>
</protein>
<reference evidence="1" key="1">
    <citation type="journal article" date="2015" name="Nature">
        <title>Complex archaea that bridge the gap between prokaryotes and eukaryotes.</title>
        <authorList>
            <person name="Spang A."/>
            <person name="Saw J.H."/>
            <person name="Jorgensen S.L."/>
            <person name="Zaremba-Niedzwiedzka K."/>
            <person name="Martijn J."/>
            <person name="Lind A.E."/>
            <person name="van Eijk R."/>
            <person name="Schleper C."/>
            <person name="Guy L."/>
            <person name="Ettema T.J."/>
        </authorList>
    </citation>
    <scope>NUCLEOTIDE SEQUENCE</scope>
</reference>
<dbReference type="EMBL" id="LAZR01065088">
    <property type="protein sequence ID" value="KKK56249.1"/>
    <property type="molecule type" value="Genomic_DNA"/>
</dbReference>
<organism evidence="1">
    <name type="scientific">marine sediment metagenome</name>
    <dbReference type="NCBI Taxonomy" id="412755"/>
    <lineage>
        <taxon>unclassified sequences</taxon>
        <taxon>metagenomes</taxon>
        <taxon>ecological metagenomes</taxon>
    </lineage>
</organism>